<evidence type="ECO:0000313" key="4">
    <source>
        <dbReference type="Proteomes" id="UP000525923"/>
    </source>
</evidence>
<comment type="caution">
    <text evidence="3">The sequence shown here is derived from an EMBL/GenBank/DDBJ whole genome shotgun (WGS) entry which is preliminary data.</text>
</comment>
<accession>A0A7W8CV52</accession>
<gene>
    <name evidence="3" type="ORF">HNQ44_002563</name>
</gene>
<proteinExistence type="predicted"/>
<dbReference type="Proteomes" id="UP000525923">
    <property type="component" value="Unassembled WGS sequence"/>
</dbReference>
<dbReference type="EMBL" id="JACHHE010000007">
    <property type="protein sequence ID" value="MBB5181098.1"/>
    <property type="molecule type" value="Genomic_DNA"/>
</dbReference>
<evidence type="ECO:0000256" key="1">
    <source>
        <dbReference type="SAM" id="MobiDB-lite"/>
    </source>
</evidence>
<feature type="signal peptide" evidence="2">
    <location>
        <begin position="1"/>
        <end position="19"/>
    </location>
</feature>
<dbReference type="RefSeq" id="WP_135503603.1">
    <property type="nucleotide sequence ID" value="NZ_JACHHE010000007.1"/>
</dbReference>
<organism evidence="3 4">
    <name type="scientific">Planococcus koreensis</name>
    <dbReference type="NCBI Taxonomy" id="112331"/>
    <lineage>
        <taxon>Bacteria</taxon>
        <taxon>Bacillati</taxon>
        <taxon>Bacillota</taxon>
        <taxon>Bacilli</taxon>
        <taxon>Bacillales</taxon>
        <taxon>Caryophanaceae</taxon>
        <taxon>Planococcus</taxon>
    </lineage>
</organism>
<feature type="chain" id="PRO_5039107489" evidence="2">
    <location>
        <begin position="20"/>
        <end position="213"/>
    </location>
</feature>
<reference evidence="3 4" key="1">
    <citation type="submission" date="2020-08" db="EMBL/GenBank/DDBJ databases">
        <title>Genomic Encyclopedia of Type Strains, Phase IV (KMG-IV): sequencing the most valuable type-strain genomes for metagenomic binning, comparative biology and taxonomic classification.</title>
        <authorList>
            <person name="Goeker M."/>
        </authorList>
    </citation>
    <scope>NUCLEOTIDE SEQUENCE [LARGE SCALE GENOMIC DNA]</scope>
    <source>
        <strain evidence="3 4">DSM 15895</strain>
    </source>
</reference>
<dbReference type="PROSITE" id="PS51257">
    <property type="entry name" value="PROKAR_LIPOPROTEIN"/>
    <property type="match status" value="1"/>
</dbReference>
<feature type="region of interest" description="Disordered" evidence="1">
    <location>
        <begin position="22"/>
        <end position="52"/>
    </location>
</feature>
<dbReference type="OrthoDB" id="1849839at2"/>
<keyword evidence="4" id="KW-1185">Reference proteome</keyword>
<name>A0A7W8CV52_9BACL</name>
<dbReference type="AlphaFoldDB" id="A0A7W8CV52"/>
<sequence>MKKITVLLLSSALILGACSNEKEVAEETPEANDAAASSENKEGEKNSEGGVNVDKGLFNVEVTLPAELFEGGDTETVVANAKQQGIDEATLNEDGSVTYKMSKSKHEELMAELAKSVEEAKTDIVESGDFPSIKEVKTNKDYDKFTISVDREAFENSMDGFATMSIGMVGSYYQAFNGIDAADMKVELELEDAATGEVFNTIVYPEALEEVEE</sequence>
<protein>
    <submittedName>
        <fullName evidence="3">ABC-type glycerol-3-phosphate transport system substrate-binding protein</fullName>
    </submittedName>
</protein>
<keyword evidence="2" id="KW-0732">Signal</keyword>
<evidence type="ECO:0000313" key="3">
    <source>
        <dbReference type="EMBL" id="MBB5181098.1"/>
    </source>
</evidence>
<evidence type="ECO:0000256" key="2">
    <source>
        <dbReference type="SAM" id="SignalP"/>
    </source>
</evidence>